<proteinExistence type="predicted"/>
<dbReference type="Gene3D" id="3.40.50.150">
    <property type="entry name" value="Vaccinia Virus protein VP39"/>
    <property type="match status" value="1"/>
</dbReference>
<dbReference type="STRING" id="316274.Haur_2558"/>
<dbReference type="CDD" id="cd02440">
    <property type="entry name" value="AdoMet_MTases"/>
    <property type="match status" value="1"/>
</dbReference>
<organism evidence="2 3">
    <name type="scientific">Herpetosiphon aurantiacus (strain ATCC 23779 / DSM 785 / 114-95)</name>
    <dbReference type="NCBI Taxonomy" id="316274"/>
    <lineage>
        <taxon>Bacteria</taxon>
        <taxon>Bacillati</taxon>
        <taxon>Chloroflexota</taxon>
        <taxon>Chloroflexia</taxon>
        <taxon>Herpetosiphonales</taxon>
        <taxon>Herpetosiphonaceae</taxon>
        <taxon>Herpetosiphon</taxon>
    </lineage>
</organism>
<keyword evidence="2" id="KW-0808">Transferase</keyword>
<evidence type="ECO:0000313" key="2">
    <source>
        <dbReference type="EMBL" id="ABX05196.1"/>
    </source>
</evidence>
<dbReference type="EMBL" id="CP000875">
    <property type="protein sequence ID" value="ABX05196.1"/>
    <property type="molecule type" value="Genomic_DNA"/>
</dbReference>
<dbReference type="SUPFAM" id="SSF53335">
    <property type="entry name" value="S-adenosyl-L-methionine-dependent methyltransferases"/>
    <property type="match status" value="1"/>
</dbReference>
<evidence type="ECO:0000259" key="1">
    <source>
        <dbReference type="Pfam" id="PF13649"/>
    </source>
</evidence>
<dbReference type="GO" id="GO:0008168">
    <property type="term" value="F:methyltransferase activity"/>
    <property type="evidence" value="ECO:0007669"/>
    <property type="project" value="UniProtKB-KW"/>
</dbReference>
<keyword evidence="3" id="KW-1185">Reference proteome</keyword>
<dbReference type="eggNOG" id="COG2226">
    <property type="taxonomic scope" value="Bacteria"/>
</dbReference>
<dbReference type="BioCyc" id="HAUR316274:GHYA-2586-MONOMER"/>
<dbReference type="InterPro" id="IPR041698">
    <property type="entry name" value="Methyltransf_25"/>
</dbReference>
<evidence type="ECO:0000313" key="3">
    <source>
        <dbReference type="Proteomes" id="UP000000787"/>
    </source>
</evidence>
<dbReference type="InParanoid" id="A9B087"/>
<dbReference type="KEGG" id="hau:Haur_2558"/>
<sequence>MKRFLAGLRPLIQQLPYKFPRAYDLLVHHGIFRWLGMAGSEQTALVAKALQHEGWAIEAPIGTGRLTIDLYAQRPNLQVVGIDLAMPMLRTAQAELAKKGIINVHLICADMTALPFHADQFIQIVTLNGLQVVPHAETLIDELLRVAEDGCAIAGAATVDIGLEPRGGVQRLLVRSGMINKLNPEQLHEIISLTWSKLSANRRGAVYNFLRPRLDRATGEPIVKE</sequence>
<dbReference type="InterPro" id="IPR029063">
    <property type="entry name" value="SAM-dependent_MTases_sf"/>
</dbReference>
<reference evidence="2 3" key="1">
    <citation type="journal article" date="2011" name="Stand. Genomic Sci.">
        <title>Complete genome sequence of the filamentous gliding predatory bacterium Herpetosiphon aurantiacus type strain (114-95(T)).</title>
        <authorList>
            <person name="Kiss H."/>
            <person name="Nett M."/>
            <person name="Domin N."/>
            <person name="Martin K."/>
            <person name="Maresca J.A."/>
            <person name="Copeland A."/>
            <person name="Lapidus A."/>
            <person name="Lucas S."/>
            <person name="Berry K.W."/>
            <person name="Glavina Del Rio T."/>
            <person name="Dalin E."/>
            <person name="Tice H."/>
            <person name="Pitluck S."/>
            <person name="Richardson P."/>
            <person name="Bruce D."/>
            <person name="Goodwin L."/>
            <person name="Han C."/>
            <person name="Detter J.C."/>
            <person name="Schmutz J."/>
            <person name="Brettin T."/>
            <person name="Land M."/>
            <person name="Hauser L."/>
            <person name="Kyrpides N.C."/>
            <person name="Ivanova N."/>
            <person name="Goker M."/>
            <person name="Woyke T."/>
            <person name="Klenk H.P."/>
            <person name="Bryant D.A."/>
        </authorList>
    </citation>
    <scope>NUCLEOTIDE SEQUENCE [LARGE SCALE GENOMIC DNA]</scope>
    <source>
        <strain evidence="3">ATCC 23779 / DSM 785 / 114-95</strain>
    </source>
</reference>
<gene>
    <name evidence="2" type="ordered locus">Haur_2558</name>
</gene>
<protein>
    <submittedName>
        <fullName evidence="2">Methyltransferase type 11</fullName>
    </submittedName>
</protein>
<accession>A9B087</accession>
<feature type="domain" description="Methyltransferase" evidence="1">
    <location>
        <begin position="61"/>
        <end position="149"/>
    </location>
</feature>
<dbReference type="GO" id="GO:0032259">
    <property type="term" value="P:methylation"/>
    <property type="evidence" value="ECO:0007669"/>
    <property type="project" value="UniProtKB-KW"/>
</dbReference>
<dbReference type="Pfam" id="PF13649">
    <property type="entry name" value="Methyltransf_25"/>
    <property type="match status" value="1"/>
</dbReference>
<dbReference type="HOGENOM" id="CLU_1228533_0_0_0"/>
<dbReference type="AlphaFoldDB" id="A9B087"/>
<keyword evidence="2" id="KW-0489">Methyltransferase</keyword>
<name>A9B087_HERA2</name>
<dbReference type="Proteomes" id="UP000000787">
    <property type="component" value="Chromosome"/>
</dbReference>